<dbReference type="InterPro" id="IPR051399">
    <property type="entry name" value="RNA-guided_DNA_endo/Transpos"/>
</dbReference>
<feature type="domain" description="Probable transposase IS891/IS1136/IS1341" evidence="6">
    <location>
        <begin position="6"/>
        <end position="112"/>
    </location>
</feature>
<dbReference type="Proteomes" id="UP000320055">
    <property type="component" value="Unassembled WGS sequence"/>
</dbReference>
<evidence type="ECO:0000313" key="9">
    <source>
        <dbReference type="Proteomes" id="UP000320055"/>
    </source>
</evidence>
<dbReference type="InterPro" id="IPR001959">
    <property type="entry name" value="Transposase"/>
</dbReference>
<proteinExistence type="inferred from homology"/>
<dbReference type="Pfam" id="PF07282">
    <property type="entry name" value="Cas12f1-like_TNB"/>
    <property type="match status" value="1"/>
</dbReference>
<name>A0A563W300_9CYAN</name>
<dbReference type="NCBIfam" id="TIGR01766">
    <property type="entry name" value="IS200/IS605 family accessory protein TnpB-like domain"/>
    <property type="match status" value="1"/>
</dbReference>
<evidence type="ECO:0000256" key="3">
    <source>
        <dbReference type="ARBA" id="ARBA00022578"/>
    </source>
</evidence>
<dbReference type="Pfam" id="PF01385">
    <property type="entry name" value="OrfB_IS605"/>
    <property type="match status" value="1"/>
</dbReference>
<gene>
    <name evidence="8" type="ORF">H1P_6850001</name>
</gene>
<dbReference type="InterPro" id="IPR010095">
    <property type="entry name" value="Cas12f1-like_TNB"/>
</dbReference>
<evidence type="ECO:0000256" key="2">
    <source>
        <dbReference type="ARBA" id="ARBA00011044"/>
    </source>
</evidence>
<keyword evidence="3" id="KW-0815">Transposition</keyword>
<dbReference type="GO" id="GO:0032196">
    <property type="term" value="P:transposition"/>
    <property type="evidence" value="ECO:0007669"/>
    <property type="project" value="UniProtKB-KW"/>
</dbReference>
<evidence type="ECO:0000256" key="4">
    <source>
        <dbReference type="ARBA" id="ARBA00023125"/>
    </source>
</evidence>
<dbReference type="GO" id="GO:0003677">
    <property type="term" value="F:DNA binding"/>
    <property type="evidence" value="ECO:0007669"/>
    <property type="project" value="UniProtKB-KW"/>
</dbReference>
<dbReference type="EMBL" id="CAACVJ010000651">
    <property type="protein sequence ID" value="VEP18072.1"/>
    <property type="molecule type" value="Genomic_DNA"/>
</dbReference>
<sequence length="236" mass="26417">MVEEEFSQWTPTTEEIGIDLGIKDVAVCSNGWASGNPLHYQKYQARLKTLQRRLAKKKKGSNNRYKARLKVAKLHAKIADGRKDFLHKLSSKLVSENQAIYTETLAVKNMMANHKLAKAIADCGWGEFLRQLEYKCKWHDRQLGAIDRWFPSSKRCHPCGYIIDKLPLSVREWSCPRCNSLNQRDKNAALNILAVGQTVLRCDPASPKGARECASRRACGSGSSGDTSLTNLAILG</sequence>
<keyword evidence="5" id="KW-0233">DNA recombination</keyword>
<dbReference type="GO" id="GO:0006310">
    <property type="term" value="P:DNA recombination"/>
    <property type="evidence" value="ECO:0007669"/>
    <property type="project" value="UniProtKB-KW"/>
</dbReference>
<comment type="similarity">
    <text evidence="2">In the N-terminal section; belongs to the transposase 2 family.</text>
</comment>
<feature type="domain" description="Cas12f1-like TNB" evidence="7">
    <location>
        <begin position="125"/>
        <end position="192"/>
    </location>
</feature>
<accession>A0A563W300</accession>
<organism evidence="8 9">
    <name type="scientific">Hyella patelloides LEGE 07179</name>
    <dbReference type="NCBI Taxonomy" id="945734"/>
    <lineage>
        <taxon>Bacteria</taxon>
        <taxon>Bacillati</taxon>
        <taxon>Cyanobacteriota</taxon>
        <taxon>Cyanophyceae</taxon>
        <taxon>Pleurocapsales</taxon>
        <taxon>Hyellaceae</taxon>
        <taxon>Hyella</taxon>
    </lineage>
</organism>
<keyword evidence="4" id="KW-0238">DNA-binding</keyword>
<dbReference type="NCBIfam" id="NF040570">
    <property type="entry name" value="guided_TnpB"/>
    <property type="match status" value="1"/>
</dbReference>
<dbReference type="PANTHER" id="PTHR30405:SF25">
    <property type="entry name" value="RNA-GUIDED DNA ENDONUCLEASE INSQ-RELATED"/>
    <property type="match status" value="1"/>
</dbReference>
<reference evidence="8 9" key="1">
    <citation type="submission" date="2019-01" db="EMBL/GenBank/DDBJ databases">
        <authorList>
            <person name="Brito A."/>
        </authorList>
    </citation>
    <scope>NUCLEOTIDE SEQUENCE [LARGE SCALE GENOMIC DNA]</scope>
    <source>
        <strain evidence="8">1</strain>
    </source>
</reference>
<evidence type="ECO:0000259" key="7">
    <source>
        <dbReference type="Pfam" id="PF07282"/>
    </source>
</evidence>
<dbReference type="PANTHER" id="PTHR30405">
    <property type="entry name" value="TRANSPOSASE"/>
    <property type="match status" value="1"/>
</dbReference>
<keyword evidence="9" id="KW-1185">Reference proteome</keyword>
<evidence type="ECO:0000256" key="5">
    <source>
        <dbReference type="ARBA" id="ARBA00023172"/>
    </source>
</evidence>
<comment type="similarity">
    <text evidence="1">In the C-terminal section; belongs to the transposase 35 family.</text>
</comment>
<protein>
    <submittedName>
        <fullName evidence="8">Transposase</fullName>
    </submittedName>
</protein>
<dbReference type="AlphaFoldDB" id="A0A563W300"/>
<evidence type="ECO:0000256" key="1">
    <source>
        <dbReference type="ARBA" id="ARBA00008761"/>
    </source>
</evidence>
<evidence type="ECO:0000313" key="8">
    <source>
        <dbReference type="EMBL" id="VEP18072.1"/>
    </source>
</evidence>
<evidence type="ECO:0000259" key="6">
    <source>
        <dbReference type="Pfam" id="PF01385"/>
    </source>
</evidence>